<proteinExistence type="predicted"/>
<dbReference type="InterPro" id="IPR042099">
    <property type="entry name" value="ANL_N_sf"/>
</dbReference>
<dbReference type="RefSeq" id="WP_281766491.1">
    <property type="nucleotide sequence ID" value="NZ_BRVO01000005.1"/>
</dbReference>
<dbReference type="PANTHER" id="PTHR36932">
    <property type="entry name" value="CAPSULAR POLYSACCHARIDE BIOSYNTHESIS PROTEIN"/>
    <property type="match status" value="1"/>
</dbReference>
<evidence type="ECO:0000313" key="2">
    <source>
        <dbReference type="Proteomes" id="UP001143543"/>
    </source>
</evidence>
<dbReference type="EMBL" id="BRVO01000005">
    <property type="protein sequence ID" value="GLB50854.1"/>
    <property type="molecule type" value="Genomic_DNA"/>
</dbReference>
<reference evidence="1" key="1">
    <citation type="submission" date="2022-07" db="EMBL/GenBank/DDBJ databases">
        <title>Taxonomy of Novel Oxalotrophic and Methylotrophic Bacteria.</title>
        <authorList>
            <person name="Sahin N."/>
            <person name="Tani A."/>
        </authorList>
    </citation>
    <scope>NUCLEOTIDE SEQUENCE</scope>
    <source>
        <strain evidence="1">Y10</strain>
    </source>
</reference>
<sequence length="428" mass="50117">MNFSEKLYTLGERYRNPSISEHYKFLKNSEQWSLSELEVYQLNQLKKLIKHAYETVPYYKYLWDTVSLKPSDIQTLEDLTKVPVLSKKDLLTNTEALHSTQSFKKTFLAVTSGTSGNSLKFQREESADSFNRASIKRGYSWYLVKPWEYNGYFWGFNFSKLAILKTRSLDALQNRFRLFSYEKKNLVKFSKKLQRASYIHGYSSMIYQTAKMILEENLPKPTNLKMVKGTSEKIYESYKPIVKEAFGLPIISEYGATESGIIAFECPHGNMHVNMEGVIVEKIDEKIVVTNLQLFKFPVIRYELGDYIALAADDYQCKCGMKHAVIKEVTGRVGEAVKGYKNEYPSLYFYYIFKNLSSQHKLNLTYYIEQRKKGELHFFLEESISKGEQDLLEKEIRKYFKEDVVYFIENNISYSNRNGKTKSFKSYI</sequence>
<dbReference type="InterPro" id="IPR053158">
    <property type="entry name" value="CapK_Type1_Caps_Biosynth"/>
</dbReference>
<name>A0ABQ5MN94_9FLAO</name>
<evidence type="ECO:0000313" key="1">
    <source>
        <dbReference type="EMBL" id="GLB50854.1"/>
    </source>
</evidence>
<keyword evidence="2" id="KW-1185">Reference proteome</keyword>
<protein>
    <submittedName>
        <fullName evidence="1">AMP-binding protein</fullName>
    </submittedName>
</protein>
<organism evidence="1 2">
    <name type="scientific">Neptunitalea lumnitzerae</name>
    <dbReference type="NCBI Taxonomy" id="2965509"/>
    <lineage>
        <taxon>Bacteria</taxon>
        <taxon>Pseudomonadati</taxon>
        <taxon>Bacteroidota</taxon>
        <taxon>Flavobacteriia</taxon>
        <taxon>Flavobacteriales</taxon>
        <taxon>Flavobacteriaceae</taxon>
        <taxon>Neptunitalea</taxon>
    </lineage>
</organism>
<dbReference type="SUPFAM" id="SSF56801">
    <property type="entry name" value="Acetyl-CoA synthetase-like"/>
    <property type="match status" value="1"/>
</dbReference>
<gene>
    <name evidence="1" type="primary">capK</name>
    <name evidence="1" type="ORF">Y10_32220</name>
</gene>
<dbReference type="Proteomes" id="UP001143543">
    <property type="component" value="Unassembled WGS sequence"/>
</dbReference>
<accession>A0ABQ5MN94</accession>
<dbReference type="Gene3D" id="3.40.50.12780">
    <property type="entry name" value="N-terminal domain of ligase-like"/>
    <property type="match status" value="1"/>
</dbReference>
<dbReference type="PANTHER" id="PTHR36932:SF1">
    <property type="entry name" value="CAPSULAR POLYSACCHARIDE BIOSYNTHESIS PROTEIN"/>
    <property type="match status" value="1"/>
</dbReference>
<comment type="caution">
    <text evidence="1">The sequence shown here is derived from an EMBL/GenBank/DDBJ whole genome shotgun (WGS) entry which is preliminary data.</text>
</comment>